<name>A0A8T2K886_9PIPI</name>
<accession>A0A8T2K886</accession>
<evidence type="ECO:0000313" key="2">
    <source>
        <dbReference type="Proteomes" id="UP000812440"/>
    </source>
</evidence>
<protein>
    <submittedName>
        <fullName evidence="1">Uncharacterized protein</fullName>
    </submittedName>
</protein>
<evidence type="ECO:0000313" key="1">
    <source>
        <dbReference type="EMBL" id="KAG8450736.1"/>
    </source>
</evidence>
<dbReference type="EMBL" id="JAACNH010000002">
    <property type="protein sequence ID" value="KAG8450736.1"/>
    <property type="molecule type" value="Genomic_DNA"/>
</dbReference>
<gene>
    <name evidence="1" type="ORF">GDO86_003131</name>
</gene>
<proteinExistence type="predicted"/>
<organism evidence="1 2">
    <name type="scientific">Hymenochirus boettgeri</name>
    <name type="common">Congo dwarf clawed frog</name>
    <dbReference type="NCBI Taxonomy" id="247094"/>
    <lineage>
        <taxon>Eukaryota</taxon>
        <taxon>Metazoa</taxon>
        <taxon>Chordata</taxon>
        <taxon>Craniata</taxon>
        <taxon>Vertebrata</taxon>
        <taxon>Euteleostomi</taxon>
        <taxon>Amphibia</taxon>
        <taxon>Batrachia</taxon>
        <taxon>Anura</taxon>
        <taxon>Pipoidea</taxon>
        <taxon>Pipidae</taxon>
        <taxon>Pipinae</taxon>
        <taxon>Hymenochirus</taxon>
    </lineage>
</organism>
<comment type="caution">
    <text evidence="1">The sequence shown here is derived from an EMBL/GenBank/DDBJ whole genome shotgun (WGS) entry which is preliminary data.</text>
</comment>
<dbReference type="AlphaFoldDB" id="A0A8T2K886"/>
<dbReference type="Proteomes" id="UP000812440">
    <property type="component" value="Chromosome 2"/>
</dbReference>
<reference evidence="1" key="1">
    <citation type="thesis" date="2020" institute="ProQuest LLC" country="789 East Eisenhower Parkway, Ann Arbor, MI, USA">
        <title>Comparative Genomics and Chromosome Evolution.</title>
        <authorList>
            <person name="Mudd A.B."/>
        </authorList>
    </citation>
    <scope>NUCLEOTIDE SEQUENCE</scope>
    <source>
        <strain evidence="1">Female2</strain>
        <tissue evidence="1">Blood</tissue>
    </source>
</reference>
<sequence>MCCLYQTLYMIQINCSTVWRNPVTCESSMTVVDGHHWSSLCMAYIMEEVLSFNVDKYKIVYYLPLLNGIYRTANTLLHRKAHCTCPGLLDEVGLDRQYKRDFAALACGI</sequence>
<keyword evidence="2" id="KW-1185">Reference proteome</keyword>